<feature type="region of interest" description="Disordered" evidence="5">
    <location>
        <begin position="246"/>
        <end position="329"/>
    </location>
</feature>
<evidence type="ECO:0000256" key="2">
    <source>
        <dbReference type="ARBA" id="ARBA00022448"/>
    </source>
</evidence>
<name>A0A8J8P3C0_HALGN</name>
<feature type="compositionally biased region" description="Polar residues" evidence="5">
    <location>
        <begin position="246"/>
        <end position="255"/>
    </location>
</feature>
<evidence type="ECO:0000259" key="6">
    <source>
        <dbReference type="Pfam" id="PF13874"/>
    </source>
</evidence>
<dbReference type="GO" id="GO:0036228">
    <property type="term" value="P:protein localization to nuclear inner membrane"/>
    <property type="evidence" value="ECO:0007669"/>
    <property type="project" value="TreeGrafter"/>
</dbReference>
<evidence type="ECO:0000256" key="3">
    <source>
        <dbReference type="ARBA" id="ARBA00023242"/>
    </source>
</evidence>
<dbReference type="OrthoDB" id="324711at2759"/>
<reference evidence="7" key="1">
    <citation type="submission" date="2019-06" db="EMBL/GenBank/DDBJ databases">
        <authorList>
            <person name="Zheng W."/>
        </authorList>
    </citation>
    <scope>NUCLEOTIDE SEQUENCE</scope>
    <source>
        <strain evidence="7">QDHG01</strain>
    </source>
</reference>
<feature type="domain" description="Nucleoporin Nup54 alpha-helical" evidence="6">
    <location>
        <begin position="395"/>
        <end position="529"/>
    </location>
</feature>
<organism evidence="7 8">
    <name type="scientific">Halteria grandinella</name>
    <dbReference type="NCBI Taxonomy" id="5974"/>
    <lineage>
        <taxon>Eukaryota</taxon>
        <taxon>Sar</taxon>
        <taxon>Alveolata</taxon>
        <taxon>Ciliophora</taxon>
        <taxon>Intramacronucleata</taxon>
        <taxon>Spirotrichea</taxon>
        <taxon>Stichotrichia</taxon>
        <taxon>Sporadotrichida</taxon>
        <taxon>Halteriidae</taxon>
        <taxon>Halteria</taxon>
    </lineage>
</organism>
<gene>
    <name evidence="7" type="ORF">FGO68_gene11383</name>
</gene>
<dbReference type="PANTHER" id="PTHR13000">
    <property type="entry name" value="NUCLEOPORIN P54"/>
    <property type="match status" value="1"/>
</dbReference>
<evidence type="ECO:0000256" key="1">
    <source>
        <dbReference type="ARBA" id="ARBA00004123"/>
    </source>
</evidence>
<dbReference type="GO" id="GO:0006607">
    <property type="term" value="P:NLS-bearing protein import into nucleus"/>
    <property type="evidence" value="ECO:0007669"/>
    <property type="project" value="TreeGrafter"/>
</dbReference>
<proteinExistence type="predicted"/>
<feature type="region of interest" description="Disordered" evidence="5">
    <location>
        <begin position="189"/>
        <end position="210"/>
    </location>
</feature>
<feature type="compositionally biased region" description="Low complexity" evidence="5">
    <location>
        <begin position="306"/>
        <end position="320"/>
    </location>
</feature>
<dbReference type="InterPro" id="IPR025712">
    <property type="entry name" value="Nup54_alpha-helical_dom"/>
</dbReference>
<dbReference type="Proteomes" id="UP000785679">
    <property type="component" value="Unassembled WGS sequence"/>
</dbReference>
<dbReference type="EMBL" id="RRYP01000916">
    <property type="protein sequence ID" value="TNV86671.1"/>
    <property type="molecule type" value="Genomic_DNA"/>
</dbReference>
<protein>
    <recommendedName>
        <fullName evidence="6">Nucleoporin Nup54 alpha-helical domain-containing protein</fullName>
    </recommendedName>
</protein>
<comment type="subcellular location">
    <subcellularLocation>
        <location evidence="1">Nucleus</location>
    </subcellularLocation>
</comment>
<keyword evidence="4" id="KW-0175">Coiled coil</keyword>
<accession>A0A8J8P3C0</accession>
<feature type="compositionally biased region" description="Polar residues" evidence="5">
    <location>
        <begin position="199"/>
        <end position="210"/>
    </location>
</feature>
<keyword evidence="8" id="KW-1185">Reference proteome</keyword>
<dbReference type="GO" id="GO:0017056">
    <property type="term" value="F:structural constituent of nuclear pore"/>
    <property type="evidence" value="ECO:0007669"/>
    <property type="project" value="TreeGrafter"/>
</dbReference>
<dbReference type="PANTHER" id="PTHR13000:SF0">
    <property type="entry name" value="NUCLEOPORIN P54"/>
    <property type="match status" value="1"/>
</dbReference>
<comment type="caution">
    <text evidence="7">The sequence shown here is derived from an EMBL/GenBank/DDBJ whole genome shotgun (WGS) entry which is preliminary data.</text>
</comment>
<sequence length="607" mass="66272">MREEMFIKLFLFAQVNYHYNQKLFQIMSKSHILNFIIQTYIYLCLGQNLLQKQKSGVFFPNTSAGEPGLKMQKLGQVPPYQQVTENSGDELRRSVSIQGVGAFSQALSKAQQSQQQQPAQINSLFGANASQPPAGGSSLFGGQPASSAPLFGGAAGASSGGGSLFGNLTNATPTKPAFGGAFGTSTTTTSSLLGGAQGNTGQPSAGGLSFSSATEQITPALGTFTSPTKPPSALSLATGGSNLLGQAQASAQQPTPLGGGNLFQSQQPATNSLFQTPSLGGAFGQPQQQQQPTQQPFNAFSGGWGQPQHQQQQQPQFQQTAPPPPPESELTQVLKNYQGFVTPSSTDNKFQAHFYNKFDKDATADVKKQIQMGIPNEVMSLDIDNAQVACKPNIQGWIEAAQRNPAPDEYFVMQINSFEDLQKRAESSQEQASRLKERLTKTQETMNMYKKTCDDDLKSKIEESQRKNVLIQKKLIQVFGKFEEYLSSQNGRGIMKAEHDNLNDKYQSSINDIQDPRFGLLKKLRDLQTRVRIGTQNESQNSLQANSMRMRLDEQKKDSFTDEMTSEDLKDLFNVLRGQRIGLAALDESINQNATTLYAIQKEVNSI</sequence>
<evidence type="ECO:0000256" key="5">
    <source>
        <dbReference type="SAM" id="MobiDB-lite"/>
    </source>
</evidence>
<dbReference type="GO" id="GO:0044613">
    <property type="term" value="C:nuclear pore central transport channel"/>
    <property type="evidence" value="ECO:0007669"/>
    <property type="project" value="TreeGrafter"/>
</dbReference>
<dbReference type="InterPro" id="IPR024864">
    <property type="entry name" value="Nup54/Nup57/Nup44"/>
</dbReference>
<feature type="compositionally biased region" description="Low complexity" evidence="5">
    <location>
        <begin position="285"/>
        <end position="296"/>
    </location>
</feature>
<evidence type="ECO:0000256" key="4">
    <source>
        <dbReference type="SAM" id="Coils"/>
    </source>
</evidence>
<dbReference type="AlphaFoldDB" id="A0A8J8P3C0"/>
<dbReference type="Pfam" id="PF13874">
    <property type="entry name" value="Nup54"/>
    <property type="match status" value="1"/>
</dbReference>
<keyword evidence="2" id="KW-0813">Transport</keyword>
<feature type="coiled-coil region" evidence="4">
    <location>
        <begin position="418"/>
        <end position="452"/>
    </location>
</feature>
<dbReference type="GO" id="GO:0006999">
    <property type="term" value="P:nuclear pore organization"/>
    <property type="evidence" value="ECO:0007669"/>
    <property type="project" value="TreeGrafter"/>
</dbReference>
<evidence type="ECO:0000313" key="8">
    <source>
        <dbReference type="Proteomes" id="UP000785679"/>
    </source>
</evidence>
<keyword evidence="3" id="KW-0539">Nucleus</keyword>
<evidence type="ECO:0000313" key="7">
    <source>
        <dbReference type="EMBL" id="TNV86671.1"/>
    </source>
</evidence>
<feature type="compositionally biased region" description="Polar residues" evidence="5">
    <location>
        <begin position="262"/>
        <end position="278"/>
    </location>
</feature>